<sequence length="69" mass="7592">MSVVLMIMGAIFLTSCGGRFACKETLGGTKCETLSEVYEHEVINRGEKDAQEDHGKEKISKEKVKTTTP</sequence>
<protein>
    <recommendedName>
        <fullName evidence="4">Type IV conjugative transfer system protein TraV</fullName>
    </recommendedName>
</protein>
<evidence type="ECO:0000313" key="3">
    <source>
        <dbReference type="Proteomes" id="UP000772181"/>
    </source>
</evidence>
<gene>
    <name evidence="2" type="ORF">HY730_08995</name>
</gene>
<dbReference type="AlphaFoldDB" id="A0A933GPX2"/>
<reference evidence="2" key="1">
    <citation type="submission" date="2020-07" db="EMBL/GenBank/DDBJ databases">
        <title>Huge and variable diversity of episymbiotic CPR bacteria and DPANN archaea in groundwater ecosystems.</title>
        <authorList>
            <person name="He C.Y."/>
            <person name="Keren R."/>
            <person name="Whittaker M."/>
            <person name="Farag I.F."/>
            <person name="Doudna J."/>
            <person name="Cate J.H.D."/>
            <person name="Banfield J.F."/>
        </authorList>
    </citation>
    <scope>NUCLEOTIDE SEQUENCE</scope>
    <source>
        <strain evidence="2">NC_groundwater_1482_Ag_S-0.65um_47_24</strain>
    </source>
</reference>
<dbReference type="Proteomes" id="UP000772181">
    <property type="component" value="Unassembled WGS sequence"/>
</dbReference>
<evidence type="ECO:0000256" key="1">
    <source>
        <dbReference type="SAM" id="MobiDB-lite"/>
    </source>
</evidence>
<feature type="region of interest" description="Disordered" evidence="1">
    <location>
        <begin position="44"/>
        <end position="69"/>
    </location>
</feature>
<evidence type="ECO:0008006" key="4">
    <source>
        <dbReference type="Google" id="ProtNLM"/>
    </source>
</evidence>
<comment type="caution">
    <text evidence="2">The sequence shown here is derived from an EMBL/GenBank/DDBJ whole genome shotgun (WGS) entry which is preliminary data.</text>
</comment>
<organism evidence="2 3">
    <name type="scientific">Tectimicrobiota bacterium</name>
    <dbReference type="NCBI Taxonomy" id="2528274"/>
    <lineage>
        <taxon>Bacteria</taxon>
        <taxon>Pseudomonadati</taxon>
        <taxon>Nitrospinota/Tectimicrobiota group</taxon>
        <taxon>Candidatus Tectimicrobiota</taxon>
    </lineage>
</organism>
<dbReference type="EMBL" id="JACQWF010000394">
    <property type="protein sequence ID" value="MBI4596495.1"/>
    <property type="molecule type" value="Genomic_DNA"/>
</dbReference>
<accession>A0A933GPX2</accession>
<proteinExistence type="predicted"/>
<evidence type="ECO:0000313" key="2">
    <source>
        <dbReference type="EMBL" id="MBI4596495.1"/>
    </source>
</evidence>
<name>A0A933GPX2_UNCTE</name>